<evidence type="ECO:0000313" key="19">
    <source>
        <dbReference type="Proteomes" id="UP000070675"/>
    </source>
</evidence>
<dbReference type="NCBIfam" id="NF004531">
    <property type="entry name" value="PRK05878.1"/>
    <property type="match status" value="1"/>
</dbReference>
<evidence type="ECO:0000256" key="2">
    <source>
        <dbReference type="ARBA" id="ARBA00007837"/>
    </source>
</evidence>
<dbReference type="GO" id="GO:0005524">
    <property type="term" value="F:ATP binding"/>
    <property type="evidence" value="ECO:0007669"/>
    <property type="project" value="UniProtKB-UniRule"/>
</dbReference>
<evidence type="ECO:0000256" key="9">
    <source>
        <dbReference type="ARBA" id="ARBA00022840"/>
    </source>
</evidence>
<dbReference type="GO" id="GO:0050242">
    <property type="term" value="F:pyruvate, phosphate dikinase activity"/>
    <property type="evidence" value="ECO:0007669"/>
    <property type="project" value="UniProtKB-UniRule"/>
</dbReference>
<dbReference type="SUPFAM" id="SSF52009">
    <property type="entry name" value="Phosphohistidine domain"/>
    <property type="match status" value="1"/>
</dbReference>
<feature type="binding site" evidence="13">
    <location>
        <position position="811"/>
    </location>
    <ligand>
        <name>substrate</name>
    </ligand>
</feature>
<dbReference type="InterPro" id="IPR002192">
    <property type="entry name" value="PPDK_AMP/ATP-bd"/>
</dbReference>
<dbReference type="Gene3D" id="3.50.30.10">
    <property type="entry name" value="Phosphohistidine domain"/>
    <property type="match status" value="1"/>
</dbReference>
<dbReference type="InterPro" id="IPR015813">
    <property type="entry name" value="Pyrv/PenolPyrv_kinase-like_dom"/>
</dbReference>
<feature type="binding site" evidence="13">
    <location>
        <position position="809"/>
    </location>
    <ligand>
        <name>substrate</name>
    </ligand>
</feature>
<dbReference type="InterPro" id="IPR040442">
    <property type="entry name" value="Pyrv_kinase-like_dom_sf"/>
</dbReference>
<organism evidence="18 19">
    <name type="scientific">Atopobium deltae</name>
    <dbReference type="NCBI Taxonomy" id="1393034"/>
    <lineage>
        <taxon>Bacteria</taxon>
        <taxon>Bacillati</taxon>
        <taxon>Actinomycetota</taxon>
        <taxon>Coriobacteriia</taxon>
        <taxon>Coriobacteriales</taxon>
        <taxon>Atopobiaceae</taxon>
        <taxon>Atopobium</taxon>
    </lineage>
</organism>
<dbReference type="AlphaFoldDB" id="A0A133XX20"/>
<keyword evidence="6 14" id="KW-0479">Metal-binding</keyword>
<evidence type="ECO:0000256" key="7">
    <source>
        <dbReference type="ARBA" id="ARBA00022741"/>
    </source>
</evidence>
<protein>
    <recommendedName>
        <fullName evidence="4 11">Pyruvate, phosphate dikinase</fullName>
        <ecNumber evidence="3 11">2.7.9.1</ecNumber>
    </recommendedName>
</protein>
<feature type="binding site" evidence="13">
    <location>
        <position position="653"/>
    </location>
    <ligand>
        <name>substrate</name>
    </ligand>
</feature>
<feature type="active site" description="Proton donor" evidence="12">
    <location>
        <position position="874"/>
    </location>
</feature>
<dbReference type="Pfam" id="PF00391">
    <property type="entry name" value="PEP-utilizers"/>
    <property type="match status" value="1"/>
</dbReference>
<dbReference type="PATRIC" id="fig|1393034.3.peg.133"/>
<evidence type="ECO:0000256" key="13">
    <source>
        <dbReference type="PIRSR" id="PIRSR000853-2"/>
    </source>
</evidence>
<dbReference type="InterPro" id="IPR023151">
    <property type="entry name" value="PEP_util_CS"/>
</dbReference>
<comment type="cofactor">
    <cofactor evidence="1 11 14">
        <name>Mg(2+)</name>
        <dbReference type="ChEBI" id="CHEBI:18420"/>
    </cofactor>
</comment>
<evidence type="ECO:0000256" key="8">
    <source>
        <dbReference type="ARBA" id="ARBA00022777"/>
    </source>
</evidence>
<feature type="active site" description="Tele-phosphohistidine intermediate" evidence="12">
    <location>
        <position position="483"/>
    </location>
</feature>
<evidence type="ECO:0000256" key="5">
    <source>
        <dbReference type="ARBA" id="ARBA00022679"/>
    </source>
</evidence>
<keyword evidence="8 18" id="KW-0418">Kinase</keyword>
<evidence type="ECO:0000256" key="12">
    <source>
        <dbReference type="PIRSR" id="PIRSR000853-1"/>
    </source>
</evidence>
<feature type="binding site" evidence="13">
    <location>
        <position position="810"/>
    </location>
    <ligand>
        <name>substrate</name>
    </ligand>
</feature>
<dbReference type="PANTHER" id="PTHR22931">
    <property type="entry name" value="PHOSPHOENOLPYRUVATE DIKINASE-RELATED"/>
    <property type="match status" value="1"/>
</dbReference>
<feature type="binding site" evidence="14">
    <location>
        <position position="788"/>
    </location>
    <ligand>
        <name>Mg(2+)</name>
        <dbReference type="ChEBI" id="CHEBI:18420"/>
    </ligand>
</feature>
<dbReference type="Gene3D" id="3.30.1490.20">
    <property type="entry name" value="ATP-grasp fold, A domain"/>
    <property type="match status" value="1"/>
</dbReference>
<proteinExistence type="inferred from homology"/>
<sequence length="923" mass="100092">MTGTKHVYCFGNDASGTDVTEAAGATVDEAKFIVGGKGANLAEMARIGLPVPPGFSITCQTCVAFSSAGNRWNDSAVLDEIDAAREDLEKRMGKKLGDVDDPLLVSVRSGAPFSMPGMMDTVLNLGLNDVSVEGLIAQTNNARFGWDSYRRFIQMFSNVVMGVDADLFENALTSRKLAKGVKSDTDLSADDLKDLASEFKEIFAKHVDGKKHPEVADATGKVSFPQDPKLQLRLAIEAVFGSWNNARAILYRKQNKIPDDLGTAVNVQVMVFGNKGDTSATGVAFTRNPADGTNERYGDFLINAQGEDVVAGIRNTEPIADLLKVPALKKAGKELFHIFEVLEDHYRDMMDIEFTIEQGKLWMLQTRVGKRTALSALKVALDMEKEDRISREEAILRVDPAQLDQLLHPQLDPRAKLDVLATGLNASPGAAVGEVVFSSDEAVKLAEQGRPCILVRWETNPDDLKGMVAAEGILTSHGGKTSHAAVIARGMGAPCVCGAEALRIDATRKEARVAGTKVVLHEGDVITIDGTTGRVVLGAVALVRPDLTGDLETILSWADEICMDSSRGRNIGVRANADNPADAQLSRDFGAEGIGLCRTEHMFLGERKQIIQSFILAESEGLKENALGQLLDAQKGDFLKMFEVMNGKTVIVRLLDPPLHEFLDDPRELACDIARMEERGASKEELAPKRDLLRRIDAMSEANPMLGLRGCRLGILYPGIVDMQVRAIATATAELRSRGLDPQPEIMVPLISTAEELVQLREQIENLIADIGARFSLDLTIPIGTMIELPRAALEAEEIAKHADFFSFGTNDLTQTAFGFSRDDVESAFIPTYLRRKILAYNPFETLDTGVNKLVKIALEGGHASNPKIVCGVCGETGGDPESIYMYYDDGVDYVSCSPYRVPIARLTAAQAKIKANGGAQGR</sequence>
<dbReference type="InterPro" id="IPR008279">
    <property type="entry name" value="PEP-util_enz_mobile_dom"/>
</dbReference>
<keyword evidence="5" id="KW-0808">Transferase</keyword>
<feature type="domain" description="Pyruvate phosphate dikinase AMP/ATP-binding" evidence="16">
    <location>
        <begin position="79"/>
        <end position="316"/>
    </location>
</feature>
<comment type="catalytic activity">
    <reaction evidence="11">
        <text>pyruvate + phosphate + ATP = phosphoenolpyruvate + AMP + diphosphate + H(+)</text>
        <dbReference type="Rhea" id="RHEA:10756"/>
        <dbReference type="ChEBI" id="CHEBI:15361"/>
        <dbReference type="ChEBI" id="CHEBI:15378"/>
        <dbReference type="ChEBI" id="CHEBI:30616"/>
        <dbReference type="ChEBI" id="CHEBI:33019"/>
        <dbReference type="ChEBI" id="CHEBI:43474"/>
        <dbReference type="ChEBI" id="CHEBI:58702"/>
        <dbReference type="ChEBI" id="CHEBI:456215"/>
        <dbReference type="EC" id="2.7.9.1"/>
    </reaction>
</comment>
<keyword evidence="10 14" id="KW-0460">Magnesium</keyword>
<feature type="binding site" evidence="14">
    <location>
        <position position="812"/>
    </location>
    <ligand>
        <name>Mg(2+)</name>
        <dbReference type="ChEBI" id="CHEBI:18420"/>
    </ligand>
</feature>
<dbReference type="InterPro" id="IPR010121">
    <property type="entry name" value="Pyruvate_phosphate_dikinase"/>
</dbReference>
<dbReference type="SUPFAM" id="SSF51621">
    <property type="entry name" value="Phosphoenolpyruvate/pyruvate domain"/>
    <property type="match status" value="1"/>
</dbReference>
<feature type="domain" description="PEP-utilising enzyme mobile" evidence="15">
    <location>
        <begin position="451"/>
        <end position="533"/>
    </location>
</feature>
<keyword evidence="18" id="KW-0670">Pyruvate</keyword>
<feature type="domain" description="Pyruvate phosphate dikinase AMP/ATP-binding" evidence="16">
    <location>
        <begin position="333"/>
        <end position="386"/>
    </location>
</feature>
<reference evidence="19" key="1">
    <citation type="submission" date="2016-01" db="EMBL/GenBank/DDBJ databases">
        <authorList>
            <person name="Mitreva M."/>
            <person name="Pepin K.H."/>
            <person name="Mihindukulasuriya K.A."/>
            <person name="Fulton R."/>
            <person name="Fronick C."/>
            <person name="O'Laughlin M."/>
            <person name="Miner T."/>
            <person name="Herter B."/>
            <person name="Rosa B.A."/>
            <person name="Cordes M."/>
            <person name="Tomlinson C."/>
            <person name="Wollam A."/>
            <person name="Palsikar V.B."/>
            <person name="Mardis E.R."/>
            <person name="Wilson R.K."/>
        </authorList>
    </citation>
    <scope>NUCLEOTIDE SEQUENCE [LARGE SCALE GENOMIC DNA]</scope>
    <source>
        <strain evidence="19">DNF00019</strain>
    </source>
</reference>
<keyword evidence="7" id="KW-0547">Nucleotide-binding</keyword>
<feature type="domain" description="Pyruvate phosphate dikinase AMP/ATP-binding" evidence="16">
    <location>
        <begin position="33"/>
        <end position="69"/>
    </location>
</feature>
<dbReference type="PANTHER" id="PTHR22931:SF9">
    <property type="entry name" value="PYRUVATE, PHOSPHATE DIKINASE 1, CHLOROPLASTIC"/>
    <property type="match status" value="1"/>
</dbReference>
<dbReference type="STRING" id="1393034.HMPREF3192_00139"/>
<evidence type="ECO:0000256" key="14">
    <source>
        <dbReference type="PIRSR" id="PIRSR000853-3"/>
    </source>
</evidence>
<evidence type="ECO:0000256" key="3">
    <source>
        <dbReference type="ARBA" id="ARBA00011994"/>
    </source>
</evidence>
<dbReference type="GO" id="GO:0046872">
    <property type="term" value="F:metal ion binding"/>
    <property type="evidence" value="ECO:0007669"/>
    <property type="project" value="UniProtKB-UniRule"/>
</dbReference>
<evidence type="ECO:0000256" key="11">
    <source>
        <dbReference type="PIRNR" id="PIRNR000853"/>
    </source>
</evidence>
<dbReference type="Gene3D" id="3.20.20.60">
    <property type="entry name" value="Phosphoenolpyruvate-binding domains"/>
    <property type="match status" value="1"/>
</dbReference>
<feature type="domain" description="PEP-utilising enzyme C-terminal" evidence="17">
    <location>
        <begin position="567"/>
        <end position="913"/>
    </location>
</feature>
<dbReference type="EMBL" id="LSCR01000002">
    <property type="protein sequence ID" value="KXB35489.1"/>
    <property type="molecule type" value="Genomic_DNA"/>
</dbReference>
<dbReference type="Pfam" id="PF01326">
    <property type="entry name" value="PPDK_N"/>
    <property type="match status" value="3"/>
</dbReference>
<gene>
    <name evidence="18" type="ORF">HMPREF3192_00139</name>
</gene>
<dbReference type="InterPro" id="IPR036637">
    <property type="entry name" value="Phosphohistidine_dom_sf"/>
</dbReference>
<evidence type="ECO:0000256" key="6">
    <source>
        <dbReference type="ARBA" id="ARBA00022723"/>
    </source>
</evidence>
<evidence type="ECO:0000256" key="10">
    <source>
        <dbReference type="ARBA" id="ARBA00022842"/>
    </source>
</evidence>
<keyword evidence="19" id="KW-1185">Reference proteome</keyword>
<dbReference type="PROSITE" id="PS00370">
    <property type="entry name" value="PEP_ENZYMES_PHOS_SITE"/>
    <property type="match status" value="1"/>
</dbReference>
<dbReference type="InterPro" id="IPR013815">
    <property type="entry name" value="ATP_grasp_subdomain_1"/>
</dbReference>
<accession>A0A133XX20</accession>
<dbReference type="Gene3D" id="3.30.470.20">
    <property type="entry name" value="ATP-grasp fold, B domain"/>
    <property type="match status" value="1"/>
</dbReference>
<feature type="binding site" evidence="13">
    <location>
        <position position="788"/>
    </location>
    <ligand>
        <name>substrate</name>
    </ligand>
</feature>
<dbReference type="Gene3D" id="1.10.189.10">
    <property type="entry name" value="Pyruvate Phosphate Dikinase, domain 2"/>
    <property type="match status" value="1"/>
</dbReference>
<dbReference type="NCBIfam" id="TIGR01828">
    <property type="entry name" value="pyru_phos_dikin"/>
    <property type="match status" value="1"/>
</dbReference>
<dbReference type="SUPFAM" id="SSF56059">
    <property type="entry name" value="Glutathione synthetase ATP-binding domain-like"/>
    <property type="match status" value="1"/>
</dbReference>
<dbReference type="InterPro" id="IPR000121">
    <property type="entry name" value="PEP_util_C"/>
</dbReference>
<evidence type="ECO:0000313" key="18">
    <source>
        <dbReference type="EMBL" id="KXB35489.1"/>
    </source>
</evidence>
<evidence type="ECO:0000259" key="16">
    <source>
        <dbReference type="Pfam" id="PF01326"/>
    </source>
</evidence>
<feature type="binding site" evidence="13">
    <location>
        <position position="598"/>
    </location>
    <ligand>
        <name>substrate</name>
    </ligand>
</feature>
<dbReference type="GO" id="GO:0016301">
    <property type="term" value="F:kinase activity"/>
    <property type="evidence" value="ECO:0007669"/>
    <property type="project" value="UniProtKB-UniRule"/>
</dbReference>
<dbReference type="Gene3D" id="1.20.80.30">
    <property type="match status" value="1"/>
</dbReference>
<feature type="binding site" evidence="13">
    <location>
        <position position="812"/>
    </location>
    <ligand>
        <name>substrate</name>
    </ligand>
</feature>
<dbReference type="RefSeq" id="WP_066304453.1">
    <property type="nucleotide sequence ID" value="NZ_KQ959484.1"/>
</dbReference>
<dbReference type="Proteomes" id="UP000070675">
    <property type="component" value="Unassembled WGS sequence"/>
</dbReference>
<dbReference type="Pfam" id="PF02896">
    <property type="entry name" value="PEP-utilizers_C"/>
    <property type="match status" value="1"/>
</dbReference>
<dbReference type="PIRSF" id="PIRSF000853">
    <property type="entry name" value="PPDK"/>
    <property type="match status" value="1"/>
</dbReference>
<keyword evidence="9" id="KW-0067">ATP-binding</keyword>
<name>A0A133XX20_9ACTN</name>
<dbReference type="InterPro" id="IPR018274">
    <property type="entry name" value="PEP_util_AS"/>
</dbReference>
<dbReference type="EC" id="2.7.9.1" evidence="3 11"/>
<evidence type="ECO:0000259" key="17">
    <source>
        <dbReference type="Pfam" id="PF02896"/>
    </source>
</evidence>
<evidence type="ECO:0000256" key="4">
    <source>
        <dbReference type="ARBA" id="ARBA00020138"/>
    </source>
</evidence>
<dbReference type="PROSITE" id="PS00742">
    <property type="entry name" value="PEP_ENZYMES_2"/>
    <property type="match status" value="1"/>
</dbReference>
<comment type="similarity">
    <text evidence="2 11">Belongs to the PEP-utilizing enzyme family.</text>
</comment>
<dbReference type="OrthoDB" id="9765468at2"/>
<evidence type="ECO:0000259" key="15">
    <source>
        <dbReference type="Pfam" id="PF00391"/>
    </source>
</evidence>
<evidence type="ECO:0000256" key="1">
    <source>
        <dbReference type="ARBA" id="ARBA00001946"/>
    </source>
</evidence>
<comment type="caution">
    <text evidence="18">The sequence shown here is derived from an EMBL/GenBank/DDBJ whole genome shotgun (WGS) entry which is preliminary data.</text>
</comment>